<dbReference type="Proteomes" id="UP001186944">
    <property type="component" value="Unassembled WGS sequence"/>
</dbReference>
<comment type="similarity">
    <text evidence="1">Belongs to the carbon-nitrogen hydrolase superfamily. BTD/VNN family.</text>
</comment>
<dbReference type="PANTHER" id="PTHR10609">
    <property type="entry name" value="BIOTINIDASE-RELATED"/>
    <property type="match status" value="1"/>
</dbReference>
<dbReference type="FunFam" id="3.60.110.10:FF:000001">
    <property type="entry name" value="biotinidase isoform X1"/>
    <property type="match status" value="1"/>
</dbReference>
<evidence type="ECO:0000313" key="7">
    <source>
        <dbReference type="Proteomes" id="UP001186944"/>
    </source>
</evidence>
<dbReference type="Pfam" id="PF00795">
    <property type="entry name" value="CN_hydrolase"/>
    <property type="match status" value="1"/>
</dbReference>
<dbReference type="Pfam" id="PF19018">
    <property type="entry name" value="Vanin_C"/>
    <property type="match status" value="1"/>
</dbReference>
<evidence type="ECO:0000256" key="3">
    <source>
        <dbReference type="ARBA" id="ARBA00022801"/>
    </source>
</evidence>
<dbReference type="AlphaFoldDB" id="A0AA89BVU5"/>
<proteinExistence type="inferred from homology"/>
<accession>A0AA89BVU5</accession>
<keyword evidence="7" id="KW-1185">Reference proteome</keyword>
<name>A0AA89BVU5_PINIB</name>
<protein>
    <recommendedName>
        <fullName evidence="5">CN hydrolase domain-containing protein</fullName>
    </recommendedName>
</protein>
<dbReference type="PROSITE" id="PS50263">
    <property type="entry name" value="CN_HYDROLASE"/>
    <property type="match status" value="1"/>
</dbReference>
<dbReference type="CDD" id="cd07567">
    <property type="entry name" value="biotinidase_like"/>
    <property type="match status" value="1"/>
</dbReference>
<evidence type="ECO:0000259" key="5">
    <source>
        <dbReference type="PROSITE" id="PS50263"/>
    </source>
</evidence>
<dbReference type="GO" id="GO:0016811">
    <property type="term" value="F:hydrolase activity, acting on carbon-nitrogen (but not peptide) bonds, in linear amides"/>
    <property type="evidence" value="ECO:0007669"/>
    <property type="project" value="InterPro"/>
</dbReference>
<dbReference type="Gene3D" id="3.60.110.10">
    <property type="entry name" value="Carbon-nitrogen hydrolase"/>
    <property type="match status" value="1"/>
</dbReference>
<organism evidence="6 7">
    <name type="scientific">Pinctada imbricata</name>
    <name type="common">Atlantic pearl-oyster</name>
    <name type="synonym">Pinctada martensii</name>
    <dbReference type="NCBI Taxonomy" id="66713"/>
    <lineage>
        <taxon>Eukaryota</taxon>
        <taxon>Metazoa</taxon>
        <taxon>Spiralia</taxon>
        <taxon>Lophotrochozoa</taxon>
        <taxon>Mollusca</taxon>
        <taxon>Bivalvia</taxon>
        <taxon>Autobranchia</taxon>
        <taxon>Pteriomorphia</taxon>
        <taxon>Pterioida</taxon>
        <taxon>Pterioidea</taxon>
        <taxon>Pteriidae</taxon>
        <taxon>Pinctada</taxon>
    </lineage>
</organism>
<sequence>VSLKMRCFDLTILFLIYNDNFCSSETFRAAVVEHAVLLPQDRNGQVSREEAKKNMLKNLQFYTNYAEKAASQGADIIVFPEDGIYGPGFSWSGLTPYLEYIPDPNTVSWVPCTDPGKYGDSFVQEYLSCLARNNSMYLVANMGDIQPCDKTDGEACPKGHYQYNTDVSFDSSGRLLARYHKQNLFFEFQFTTPKKNHPTVFDTPFGRFGMFTCFDILFENPPIDLVETMKIRNIAFPTAWMDVLPHLAAIEFHSAFAADLKLNFLAANIHWPENRFHGSGIYSPTGPKTFYYNNSIGSDGKLLIKDLDVIDSEERGAPSNRIDFIPYDHVDRTNTLEFTRETREYETFYSHVFHDLFKFQILHEKSGYVELCNNGLCCSLSYEIMKITGDEMYAFGAFRGMHTYQGRYFIEVCLLLKCASKEAGSCGQEVKSAQSTLKSFSIQGNFSSKFVFPEILLSEENEQLSLSMRNWTYDDGKLLVEEGFSNGKPLISSALFGRNYDQDKLHVQAEYKSYFTSNGSHKNVKTTSFIWLFFLVGSLHL</sequence>
<dbReference type="InterPro" id="IPR036526">
    <property type="entry name" value="C-N_Hydrolase_sf"/>
</dbReference>
<keyword evidence="3" id="KW-0378">Hydrolase</keyword>
<dbReference type="InterPro" id="IPR040154">
    <property type="entry name" value="Biotinidase/VNN"/>
</dbReference>
<evidence type="ECO:0000256" key="2">
    <source>
        <dbReference type="ARBA" id="ARBA00022729"/>
    </source>
</evidence>
<evidence type="ECO:0000256" key="4">
    <source>
        <dbReference type="ARBA" id="ARBA00023180"/>
    </source>
</evidence>
<dbReference type="InterPro" id="IPR012101">
    <property type="entry name" value="Biotinidase-like_euk"/>
</dbReference>
<dbReference type="SUPFAM" id="SSF56317">
    <property type="entry name" value="Carbon-nitrogen hydrolase"/>
    <property type="match status" value="1"/>
</dbReference>
<comment type="caution">
    <text evidence="6">The sequence shown here is derived from an EMBL/GenBank/DDBJ whole genome shotgun (WGS) entry which is preliminary data.</text>
</comment>
<feature type="domain" description="CN hydrolase" evidence="5">
    <location>
        <begin position="27"/>
        <end position="324"/>
    </location>
</feature>
<feature type="non-terminal residue" evidence="6">
    <location>
        <position position="1"/>
    </location>
</feature>
<keyword evidence="2" id="KW-0732">Signal</keyword>
<reference evidence="6" key="1">
    <citation type="submission" date="2019-08" db="EMBL/GenBank/DDBJ databases">
        <title>The improved chromosome-level genome for the pearl oyster Pinctada fucata martensii using PacBio sequencing and Hi-C.</title>
        <authorList>
            <person name="Zheng Z."/>
        </authorList>
    </citation>
    <scope>NUCLEOTIDE SEQUENCE</scope>
    <source>
        <strain evidence="6">ZZ-2019</strain>
        <tissue evidence="6">Adductor muscle</tissue>
    </source>
</reference>
<evidence type="ECO:0000313" key="6">
    <source>
        <dbReference type="EMBL" id="KAK3092723.1"/>
    </source>
</evidence>
<dbReference type="InterPro" id="IPR003010">
    <property type="entry name" value="C-N_Hydrolase"/>
</dbReference>
<gene>
    <name evidence="6" type="ORF">FSP39_006538</name>
</gene>
<dbReference type="InterPro" id="IPR043957">
    <property type="entry name" value="Vanin_C"/>
</dbReference>
<keyword evidence="4" id="KW-0325">Glycoprotein</keyword>
<dbReference type="EMBL" id="VSWD01000009">
    <property type="protein sequence ID" value="KAK3092723.1"/>
    <property type="molecule type" value="Genomic_DNA"/>
</dbReference>
<dbReference type="PANTHER" id="PTHR10609:SF27">
    <property type="entry name" value="CN HYDROLASE DOMAIN-CONTAINING PROTEIN-RELATED"/>
    <property type="match status" value="1"/>
</dbReference>
<evidence type="ECO:0000256" key="1">
    <source>
        <dbReference type="ARBA" id="ARBA00008225"/>
    </source>
</evidence>